<evidence type="ECO:0000256" key="1">
    <source>
        <dbReference type="SAM" id="MobiDB-lite"/>
    </source>
</evidence>
<feature type="compositionally biased region" description="Low complexity" evidence="1">
    <location>
        <begin position="111"/>
        <end position="120"/>
    </location>
</feature>
<evidence type="ECO:0000313" key="4">
    <source>
        <dbReference type="Proteomes" id="UP000192578"/>
    </source>
</evidence>
<gene>
    <name evidence="3" type="ORF">BV898_05081</name>
</gene>
<reference evidence="4" key="1">
    <citation type="submission" date="2017-01" db="EMBL/GenBank/DDBJ databases">
        <title>Comparative genomics of anhydrobiosis in the tardigrade Hypsibius dujardini.</title>
        <authorList>
            <person name="Yoshida Y."/>
            <person name="Koutsovoulos G."/>
            <person name="Laetsch D."/>
            <person name="Stevens L."/>
            <person name="Kumar S."/>
            <person name="Horikawa D."/>
            <person name="Ishino K."/>
            <person name="Komine S."/>
            <person name="Tomita M."/>
            <person name="Blaxter M."/>
            <person name="Arakawa K."/>
        </authorList>
    </citation>
    <scope>NUCLEOTIDE SEQUENCE [LARGE SCALE GENOMIC DNA]</scope>
    <source>
        <strain evidence="4">Z151</strain>
    </source>
</reference>
<evidence type="ECO:0000313" key="3">
    <source>
        <dbReference type="EMBL" id="OQV21006.1"/>
    </source>
</evidence>
<comment type="caution">
    <text evidence="3">The sequence shown here is derived from an EMBL/GenBank/DDBJ whole genome shotgun (WGS) entry which is preliminary data.</text>
</comment>
<dbReference type="AlphaFoldDB" id="A0A1W0X0N1"/>
<feature type="compositionally biased region" description="Polar residues" evidence="1">
    <location>
        <begin position="232"/>
        <end position="241"/>
    </location>
</feature>
<feature type="chain" id="PRO_5012370747" evidence="2">
    <location>
        <begin position="24"/>
        <end position="303"/>
    </location>
</feature>
<dbReference type="PROSITE" id="PS51257">
    <property type="entry name" value="PROKAR_LIPOPROTEIN"/>
    <property type="match status" value="1"/>
</dbReference>
<keyword evidence="4" id="KW-1185">Reference proteome</keyword>
<feature type="region of interest" description="Disordered" evidence="1">
    <location>
        <begin position="111"/>
        <end position="241"/>
    </location>
</feature>
<name>A0A1W0X0N1_HYPEX</name>
<proteinExistence type="predicted"/>
<accession>A0A1W0X0N1</accession>
<organism evidence="3 4">
    <name type="scientific">Hypsibius exemplaris</name>
    <name type="common">Freshwater tardigrade</name>
    <dbReference type="NCBI Taxonomy" id="2072580"/>
    <lineage>
        <taxon>Eukaryota</taxon>
        <taxon>Metazoa</taxon>
        <taxon>Ecdysozoa</taxon>
        <taxon>Tardigrada</taxon>
        <taxon>Eutardigrada</taxon>
        <taxon>Parachela</taxon>
        <taxon>Hypsibioidea</taxon>
        <taxon>Hypsibiidae</taxon>
        <taxon>Hypsibius</taxon>
    </lineage>
</organism>
<evidence type="ECO:0000256" key="2">
    <source>
        <dbReference type="SAM" id="SignalP"/>
    </source>
</evidence>
<dbReference type="EMBL" id="MTYJ01000026">
    <property type="protein sequence ID" value="OQV21006.1"/>
    <property type="molecule type" value="Genomic_DNA"/>
</dbReference>
<feature type="compositionally biased region" description="Basic and acidic residues" evidence="1">
    <location>
        <begin position="206"/>
        <end position="217"/>
    </location>
</feature>
<sequence length="303" mass="31666">MKKFFVFTTVIAVLLACSQHVQAATKTGDSGLDHYPYRAKETTTTHIGHSFQTTTANRTLPLVIQTVSGSQVNMTDLLLPTLVKLIGGAPPPINGSDKLTYDLHVRLSYSRGDVSESSSSGEAAKNTVTKDTDKKPRGNTRTLADAAHGTNPQMDAAHGTNPQMDAAHGTKPQMDAAHGTKPQMDVAHGANAQMDEPSNNTAFSLRSEKKDKKDTNKKPSGNETGAEDGTSAHMNGANSTAAGNSSLIGSFSSSNASSSAALTSSLPEIRNITASPMKSSAGSSSSFPIMFALPLSLLSALYA</sequence>
<protein>
    <submittedName>
        <fullName evidence="3">Uncharacterized protein</fullName>
    </submittedName>
</protein>
<feature type="signal peptide" evidence="2">
    <location>
        <begin position="1"/>
        <end position="23"/>
    </location>
</feature>
<dbReference type="Proteomes" id="UP000192578">
    <property type="component" value="Unassembled WGS sequence"/>
</dbReference>
<keyword evidence="2" id="KW-0732">Signal</keyword>